<dbReference type="PANTHER" id="PTHR38471:SF2">
    <property type="entry name" value="FOUR HELIX BUNDLE PROTEIN"/>
    <property type="match status" value="1"/>
</dbReference>
<dbReference type="Gene3D" id="1.20.1440.60">
    <property type="entry name" value="23S rRNA-intervening sequence"/>
    <property type="match status" value="1"/>
</dbReference>
<dbReference type="PANTHER" id="PTHR38471">
    <property type="entry name" value="FOUR HELIX BUNDLE PROTEIN"/>
    <property type="match status" value="1"/>
</dbReference>
<dbReference type="InterPro" id="IPR036583">
    <property type="entry name" value="23S_rRNA_IVS_sf"/>
</dbReference>
<comment type="caution">
    <text evidence="1">The sequence shown here is derived from an EMBL/GenBank/DDBJ whole genome shotgun (WGS) entry which is preliminary data.</text>
</comment>
<gene>
    <name evidence="1" type="ORF">A2928_02630</name>
</gene>
<evidence type="ECO:0000313" key="2">
    <source>
        <dbReference type="Proteomes" id="UP000176221"/>
    </source>
</evidence>
<evidence type="ECO:0008006" key="3">
    <source>
        <dbReference type="Google" id="ProtNLM"/>
    </source>
</evidence>
<accession>A0A1G2ND68</accession>
<evidence type="ECO:0000313" key="1">
    <source>
        <dbReference type="EMBL" id="OHA34058.1"/>
    </source>
</evidence>
<proteinExistence type="predicted"/>
<dbReference type="Pfam" id="PF05635">
    <property type="entry name" value="23S_rRNA_IVP"/>
    <property type="match status" value="1"/>
</dbReference>
<dbReference type="NCBIfam" id="TIGR02436">
    <property type="entry name" value="four helix bundle protein"/>
    <property type="match status" value="1"/>
</dbReference>
<dbReference type="InterPro" id="IPR012657">
    <property type="entry name" value="23S_rRNA-intervening_sequence"/>
</dbReference>
<dbReference type="SUPFAM" id="SSF158446">
    <property type="entry name" value="IVS-encoded protein-like"/>
    <property type="match status" value="1"/>
</dbReference>
<reference evidence="1 2" key="1">
    <citation type="journal article" date="2016" name="Nat. Commun.">
        <title>Thousands of microbial genomes shed light on interconnected biogeochemical processes in an aquifer system.</title>
        <authorList>
            <person name="Anantharaman K."/>
            <person name="Brown C.T."/>
            <person name="Hug L.A."/>
            <person name="Sharon I."/>
            <person name="Castelle C.J."/>
            <person name="Probst A.J."/>
            <person name="Thomas B.C."/>
            <person name="Singh A."/>
            <person name="Wilkins M.J."/>
            <person name="Karaoz U."/>
            <person name="Brodie E.L."/>
            <person name="Williams K.H."/>
            <person name="Hubbard S.S."/>
            <person name="Banfield J.F."/>
        </authorList>
    </citation>
    <scope>NUCLEOTIDE SEQUENCE [LARGE SCALE GENOMIC DNA]</scope>
</reference>
<sequence>MQVERRKSDIGCQKSDIIIAMNADNLEVYKKASALFPKIYRIVRSWKQIDQREIGSQMIRSANSIHANIAEGISKTPQDFKRYISNAIGSCDELISHIKDCANVELISIDKRDNLLQEYTVIAKQLTRLKQHWK</sequence>
<organism evidence="1 2">
    <name type="scientific">Candidatus Taylorbacteria bacterium RIFCSPLOWO2_01_FULL_45_15b</name>
    <dbReference type="NCBI Taxonomy" id="1802319"/>
    <lineage>
        <taxon>Bacteria</taxon>
        <taxon>Candidatus Tayloriibacteriota</taxon>
    </lineage>
</organism>
<protein>
    <recommendedName>
        <fullName evidence="3">Four helix bundle protein</fullName>
    </recommendedName>
</protein>
<dbReference type="EMBL" id="MHRX01000018">
    <property type="protein sequence ID" value="OHA34058.1"/>
    <property type="molecule type" value="Genomic_DNA"/>
</dbReference>
<dbReference type="AlphaFoldDB" id="A0A1G2ND68"/>
<dbReference type="Proteomes" id="UP000176221">
    <property type="component" value="Unassembled WGS sequence"/>
</dbReference>
<name>A0A1G2ND68_9BACT</name>